<dbReference type="EMBL" id="AP028217">
    <property type="protein sequence ID" value="BEI93619.1"/>
    <property type="molecule type" value="Genomic_DNA"/>
</dbReference>
<proteinExistence type="predicted"/>
<organism evidence="1 2">
    <name type="scientific">Cutaneotrichosporon cavernicola</name>
    <dbReference type="NCBI Taxonomy" id="279322"/>
    <lineage>
        <taxon>Eukaryota</taxon>
        <taxon>Fungi</taxon>
        <taxon>Dikarya</taxon>
        <taxon>Basidiomycota</taxon>
        <taxon>Agaricomycotina</taxon>
        <taxon>Tremellomycetes</taxon>
        <taxon>Trichosporonales</taxon>
        <taxon>Trichosporonaceae</taxon>
        <taxon>Cutaneotrichosporon</taxon>
    </lineage>
</organism>
<dbReference type="KEGG" id="ccac:CcaHIS019_0600780"/>
<gene>
    <name evidence="1" type="ORF">CcaverHIS019_0600780</name>
</gene>
<evidence type="ECO:0000313" key="2">
    <source>
        <dbReference type="Proteomes" id="UP001233271"/>
    </source>
</evidence>
<accession>A0AA48L7V9</accession>
<dbReference type="GeneID" id="85497489"/>
<dbReference type="RefSeq" id="XP_060458884.1">
    <property type="nucleotide sequence ID" value="XM_060602496.1"/>
</dbReference>
<evidence type="ECO:0000313" key="1">
    <source>
        <dbReference type="EMBL" id="BEI93619.1"/>
    </source>
</evidence>
<protein>
    <submittedName>
        <fullName evidence="1">Uncharacterized protein</fullName>
    </submittedName>
</protein>
<dbReference type="AlphaFoldDB" id="A0AA48L7V9"/>
<name>A0AA48L7V9_9TREE</name>
<reference evidence="1" key="1">
    <citation type="journal article" date="2023" name="BMC Genomics">
        <title>Chromosome-level genome assemblies of Cutaneotrichosporon spp. (Trichosporonales, Basidiomycota) reveal imbalanced evolution between nucleotide sequences and chromosome synteny.</title>
        <authorList>
            <person name="Kobayashi Y."/>
            <person name="Kayamori A."/>
            <person name="Aoki K."/>
            <person name="Shiwa Y."/>
            <person name="Matsutani M."/>
            <person name="Fujita N."/>
            <person name="Sugita T."/>
            <person name="Iwasaki W."/>
            <person name="Tanaka N."/>
            <person name="Takashima M."/>
        </authorList>
    </citation>
    <scope>NUCLEOTIDE SEQUENCE</scope>
    <source>
        <strain evidence="1">HIS019</strain>
    </source>
</reference>
<sequence length="70" mass="7536">MPASDSLAPPLTSQAEKDVVKSFGGWTAFCLAYGCKPWDSESNEEAKAILHSLATEEERGRPTFAYGTSP</sequence>
<dbReference type="Proteomes" id="UP001233271">
    <property type="component" value="Chromosome 6"/>
</dbReference>
<keyword evidence="2" id="KW-1185">Reference proteome</keyword>